<dbReference type="AlphaFoldDB" id="A0A2C9D2V1"/>
<evidence type="ECO:0008006" key="3">
    <source>
        <dbReference type="Google" id="ProtNLM"/>
    </source>
</evidence>
<gene>
    <name evidence="1" type="ORF">HDIA_1049</name>
</gene>
<dbReference type="InterPro" id="IPR029063">
    <property type="entry name" value="SAM-dependent_MTases_sf"/>
</dbReference>
<proteinExistence type="predicted"/>
<accession>A0A2C9D2V1</accession>
<evidence type="ECO:0000313" key="2">
    <source>
        <dbReference type="Proteomes" id="UP000223606"/>
    </source>
</evidence>
<sequence length="394" mass="44877">MSLGELKLPITHPLRNVGRSDVWHLTSNYFPDVDESERFVYPPLNDPDPLDRALAERLLGVYLRMDEHQQRHIEPQDRPASGVWEMFKHEYHGELYRLLHDRDVDGLMHYMRAGFRKGIAQGVGGGENTYNQMVNSPHGEGNRLILMKDRAISLAMAIGALPYENPEQGIYGEHCGKSFRELVDLIEARLGIEIVRPSIMGIYGVALGNGLLDFKATDDAYCVHRMSALLGSRETSIAEIGGGFGGSAFQALRCGFRRYAIFDLPTVNLLQGYFLCRTFGPDNVGMFGEDADDRIIQVQPWWEFYNEKRSYDLVYNRDSLPEIPERQAVDYLNEIRRREIPFLSINQEGKALAGQPDLHQLSVNELASNSGLSARTRFPYWLRRGYVEETYDPV</sequence>
<dbReference type="SUPFAM" id="SSF53335">
    <property type="entry name" value="S-adenosyl-L-methionine-dependent methyltransferases"/>
    <property type="match status" value="1"/>
</dbReference>
<dbReference type="KEGG" id="hdi:HDIA_1049"/>
<name>A0A2C9D2V1_9HYPH</name>
<organism evidence="1 2">
    <name type="scientific">Hartmannibacter diazotrophicus</name>
    <dbReference type="NCBI Taxonomy" id="1482074"/>
    <lineage>
        <taxon>Bacteria</taxon>
        <taxon>Pseudomonadati</taxon>
        <taxon>Pseudomonadota</taxon>
        <taxon>Alphaproteobacteria</taxon>
        <taxon>Hyphomicrobiales</taxon>
        <taxon>Pleomorphomonadaceae</taxon>
        <taxon>Hartmannibacter</taxon>
    </lineage>
</organism>
<protein>
    <recommendedName>
        <fullName evidence="3">Sugar O-methyltransferase</fullName>
    </recommendedName>
</protein>
<evidence type="ECO:0000313" key="1">
    <source>
        <dbReference type="EMBL" id="SON54590.1"/>
    </source>
</evidence>
<dbReference type="Proteomes" id="UP000223606">
    <property type="component" value="Chromosome 1"/>
</dbReference>
<reference evidence="2" key="1">
    <citation type="submission" date="2017-09" db="EMBL/GenBank/DDBJ databases">
        <title>Genome sequence of Nannocystis excedens DSM 71.</title>
        <authorList>
            <person name="Blom J."/>
        </authorList>
    </citation>
    <scope>NUCLEOTIDE SEQUENCE [LARGE SCALE GENOMIC DNA]</scope>
    <source>
        <strain evidence="2">type strain: E19</strain>
    </source>
</reference>
<keyword evidence="2" id="KW-1185">Reference proteome</keyword>
<dbReference type="EMBL" id="LT960614">
    <property type="protein sequence ID" value="SON54590.1"/>
    <property type="molecule type" value="Genomic_DNA"/>
</dbReference>